<keyword evidence="6" id="KW-0411">Iron-sulfur</keyword>
<evidence type="ECO:0000256" key="2">
    <source>
        <dbReference type="ARBA" id="ARBA00022714"/>
    </source>
</evidence>
<evidence type="ECO:0000259" key="8">
    <source>
        <dbReference type="PROSITE" id="PS51296"/>
    </source>
</evidence>
<evidence type="ECO:0000256" key="1">
    <source>
        <dbReference type="ARBA" id="ARBA00001962"/>
    </source>
</evidence>
<dbReference type="PRINTS" id="PR00090">
    <property type="entry name" value="RNGDIOXGNASE"/>
</dbReference>
<evidence type="ECO:0000256" key="6">
    <source>
        <dbReference type="ARBA" id="ARBA00023014"/>
    </source>
</evidence>
<keyword evidence="4" id="KW-0560">Oxidoreductase</keyword>
<accession>A0A2Z3HX87</accession>
<dbReference type="InterPro" id="IPR036922">
    <property type="entry name" value="Rieske_2Fe-2S_sf"/>
</dbReference>
<dbReference type="InterPro" id="IPR015879">
    <property type="entry name" value="Ring_hydroxy_dOase_asu_C_dom"/>
</dbReference>
<comment type="cofactor">
    <cofactor evidence="1">
        <name>Fe cation</name>
        <dbReference type="ChEBI" id="CHEBI:24875"/>
    </cofactor>
</comment>
<dbReference type="EMBL" id="CP029479">
    <property type="protein sequence ID" value="AWM77449.1"/>
    <property type="molecule type" value="Genomic_DNA"/>
</dbReference>
<feature type="domain" description="Rieske" evidence="8">
    <location>
        <begin position="46"/>
        <end position="153"/>
    </location>
</feature>
<dbReference type="InterPro" id="IPR017941">
    <property type="entry name" value="Rieske_2Fe-2S"/>
</dbReference>
<dbReference type="SUPFAM" id="SSF55961">
    <property type="entry name" value="Bet v1-like"/>
    <property type="match status" value="1"/>
</dbReference>
<dbReference type="PANTHER" id="PTHR43756">
    <property type="entry name" value="CHOLINE MONOOXYGENASE, CHLOROPLASTIC"/>
    <property type="match status" value="1"/>
</dbReference>
<dbReference type="SUPFAM" id="SSF50022">
    <property type="entry name" value="ISP domain"/>
    <property type="match status" value="1"/>
</dbReference>
<evidence type="ECO:0000256" key="3">
    <source>
        <dbReference type="ARBA" id="ARBA00022723"/>
    </source>
</evidence>
<keyword evidence="2" id="KW-0001">2Fe-2S</keyword>
<dbReference type="GO" id="GO:0016491">
    <property type="term" value="F:oxidoreductase activity"/>
    <property type="evidence" value="ECO:0007669"/>
    <property type="project" value="UniProtKB-KW"/>
</dbReference>
<sequence length="358" mass="38874">MTSRPRLAAYAAVSDDPARAIALPGAAYTDPSVLEAECEWVLGAGWLPVARLDQLAHEGDYACTDVAGAPAVALRDKTGMLRVLSAVCRHRGMPVVSGEGRTDVLTCPYHLWRYGLDGALLSAPAMRGSEVFNPEDCRLPELRSEAWGGWLWVNANGGAKPLAESLVALSDRLAPLAPEKMTTVGVIEMESPWNWKVMVENFLESYHHIGPHAHSLQATHPGLGTFEGDGSDAFTLLENPPADPEGHGFVVVGVFPLGLMFFTEDEAPVGAWYQIDRLQPDRFRLRIHLLASPALAGVPGFAQGYRDQLAAVHAEDIVACEGVQSGISSPHYRPGPLSPLERSLWRFHRHLARRLSGE</sequence>
<keyword evidence="3" id="KW-0479">Metal-binding</keyword>
<name>A0A2Z3HX87_9CAUL</name>
<dbReference type="CDD" id="cd03469">
    <property type="entry name" value="Rieske_RO_Alpha_N"/>
    <property type="match status" value="1"/>
</dbReference>
<keyword evidence="5" id="KW-0408">Iron</keyword>
<evidence type="ECO:0000313" key="9">
    <source>
        <dbReference type="EMBL" id="AWM77449.1"/>
    </source>
</evidence>
<dbReference type="InterPro" id="IPR015881">
    <property type="entry name" value="ARHD_Rieske_2Fe_2S"/>
</dbReference>
<dbReference type="RefSeq" id="WP_110450016.1">
    <property type="nucleotide sequence ID" value="NZ_CP029479.1"/>
</dbReference>
<organism evidence="9 10">
    <name type="scientific">Phenylobacterium parvum</name>
    <dbReference type="NCBI Taxonomy" id="2201350"/>
    <lineage>
        <taxon>Bacteria</taxon>
        <taxon>Pseudomonadati</taxon>
        <taxon>Pseudomonadota</taxon>
        <taxon>Alphaproteobacteria</taxon>
        <taxon>Caulobacterales</taxon>
        <taxon>Caulobacteraceae</taxon>
        <taxon>Phenylobacterium</taxon>
    </lineage>
</organism>
<dbReference type="OrthoDB" id="7456916at2"/>
<dbReference type="KEGG" id="phb:HYN04_06535"/>
<evidence type="ECO:0000256" key="4">
    <source>
        <dbReference type="ARBA" id="ARBA00023002"/>
    </source>
</evidence>
<dbReference type="AlphaFoldDB" id="A0A2Z3HX87"/>
<dbReference type="PROSITE" id="PS00570">
    <property type="entry name" value="RING_HYDROXYL_ALPHA"/>
    <property type="match status" value="1"/>
</dbReference>
<dbReference type="Gene3D" id="3.90.380.10">
    <property type="entry name" value="Naphthalene 1,2-dioxygenase Alpha Subunit, Chain A, domain 1"/>
    <property type="match status" value="1"/>
</dbReference>
<dbReference type="PROSITE" id="PS51296">
    <property type="entry name" value="RIESKE"/>
    <property type="match status" value="1"/>
</dbReference>
<keyword evidence="10" id="KW-1185">Reference proteome</keyword>
<dbReference type="PANTHER" id="PTHR43756:SF5">
    <property type="entry name" value="CHOLINE MONOOXYGENASE, CHLOROPLASTIC"/>
    <property type="match status" value="1"/>
</dbReference>
<dbReference type="GO" id="GO:0051537">
    <property type="term" value="F:2 iron, 2 sulfur cluster binding"/>
    <property type="evidence" value="ECO:0007669"/>
    <property type="project" value="UniProtKB-KW"/>
</dbReference>
<reference evidence="10" key="1">
    <citation type="submission" date="2018-05" db="EMBL/GenBank/DDBJ databases">
        <title>Genome sequencing of Phenylobacterium sp. HYN0004.</title>
        <authorList>
            <person name="Yi H."/>
            <person name="Baek C."/>
        </authorList>
    </citation>
    <scope>NUCLEOTIDE SEQUENCE [LARGE SCALE GENOMIC DNA]</scope>
    <source>
        <strain evidence="10">HYN0004</strain>
    </source>
</reference>
<evidence type="ECO:0000313" key="10">
    <source>
        <dbReference type="Proteomes" id="UP000247763"/>
    </source>
</evidence>
<keyword evidence="7" id="KW-0520">NAD</keyword>
<dbReference type="GO" id="GO:0005506">
    <property type="term" value="F:iron ion binding"/>
    <property type="evidence" value="ECO:0007669"/>
    <property type="project" value="InterPro"/>
</dbReference>
<dbReference type="Pfam" id="PF00355">
    <property type="entry name" value="Rieske"/>
    <property type="match status" value="1"/>
</dbReference>
<gene>
    <name evidence="9" type="ORF">HYN04_06535</name>
</gene>
<evidence type="ECO:0000256" key="7">
    <source>
        <dbReference type="ARBA" id="ARBA00023027"/>
    </source>
</evidence>
<dbReference type="InterPro" id="IPR001663">
    <property type="entry name" value="Rng_hydr_dOase-A"/>
</dbReference>
<dbReference type="Pfam" id="PF00848">
    <property type="entry name" value="Ring_hydroxyl_A"/>
    <property type="match status" value="2"/>
</dbReference>
<evidence type="ECO:0000256" key="5">
    <source>
        <dbReference type="ARBA" id="ARBA00023004"/>
    </source>
</evidence>
<dbReference type="Gene3D" id="2.102.10.10">
    <property type="entry name" value="Rieske [2Fe-2S] iron-sulphur domain"/>
    <property type="match status" value="1"/>
</dbReference>
<proteinExistence type="predicted"/>
<dbReference type="Proteomes" id="UP000247763">
    <property type="component" value="Chromosome"/>
</dbReference>
<protein>
    <submittedName>
        <fullName evidence="9">Diguanylate cyclase</fullName>
    </submittedName>
</protein>